<gene>
    <name evidence="3" type="ORF">HNR21_003725</name>
</gene>
<dbReference type="AlphaFoldDB" id="A0A7W3R906"/>
<accession>A0A7W3R906</accession>
<feature type="domain" description="RNase H type-1" evidence="2">
    <location>
        <begin position="109"/>
        <end position="269"/>
    </location>
</feature>
<evidence type="ECO:0000259" key="2">
    <source>
        <dbReference type="PROSITE" id="PS50879"/>
    </source>
</evidence>
<evidence type="ECO:0000313" key="3">
    <source>
        <dbReference type="EMBL" id="MBA9004843.1"/>
    </source>
</evidence>
<dbReference type="GO" id="GO:0003676">
    <property type="term" value="F:nucleic acid binding"/>
    <property type="evidence" value="ECO:0007669"/>
    <property type="project" value="InterPro"/>
</dbReference>
<dbReference type="Proteomes" id="UP000539313">
    <property type="component" value="Unassembled WGS sequence"/>
</dbReference>
<reference evidence="3 4" key="1">
    <citation type="submission" date="2020-08" db="EMBL/GenBank/DDBJ databases">
        <title>Sequencing the genomes of 1000 actinobacteria strains.</title>
        <authorList>
            <person name="Klenk H.-P."/>
        </authorList>
    </citation>
    <scope>NUCLEOTIDE SEQUENCE [LARGE SCALE GENOMIC DNA]</scope>
    <source>
        <strain evidence="3 4">DSM 45823</strain>
    </source>
</reference>
<dbReference type="InterPro" id="IPR012337">
    <property type="entry name" value="RNaseH-like_sf"/>
</dbReference>
<dbReference type="GO" id="GO:0004523">
    <property type="term" value="F:RNA-DNA hybrid ribonuclease activity"/>
    <property type="evidence" value="ECO:0007669"/>
    <property type="project" value="InterPro"/>
</dbReference>
<dbReference type="PROSITE" id="PS50879">
    <property type="entry name" value="RNASE_H_1"/>
    <property type="match status" value="1"/>
</dbReference>
<comment type="caution">
    <text evidence="3">The sequence shown here is derived from an EMBL/GenBank/DDBJ whole genome shotgun (WGS) entry which is preliminary data.</text>
</comment>
<evidence type="ECO:0000256" key="1">
    <source>
        <dbReference type="SAM" id="MobiDB-lite"/>
    </source>
</evidence>
<proteinExistence type="predicted"/>
<evidence type="ECO:0000313" key="4">
    <source>
        <dbReference type="Proteomes" id="UP000539313"/>
    </source>
</evidence>
<dbReference type="SUPFAM" id="SSF53098">
    <property type="entry name" value="Ribonuclease H-like"/>
    <property type="match status" value="1"/>
</dbReference>
<dbReference type="InterPro" id="IPR036397">
    <property type="entry name" value="RNaseH_sf"/>
</dbReference>
<dbReference type="Gene3D" id="3.30.420.10">
    <property type="entry name" value="Ribonuclease H-like superfamily/Ribonuclease H"/>
    <property type="match status" value="1"/>
</dbReference>
<protein>
    <submittedName>
        <fullName evidence="3">Ribonuclease HI</fullName>
    </submittedName>
</protein>
<dbReference type="EMBL" id="JACJII010000001">
    <property type="protein sequence ID" value="MBA9004843.1"/>
    <property type="molecule type" value="Genomic_DNA"/>
</dbReference>
<dbReference type="RefSeq" id="WP_182706175.1">
    <property type="nucleotide sequence ID" value="NZ_JACJII010000001.1"/>
</dbReference>
<feature type="region of interest" description="Disordered" evidence="1">
    <location>
        <begin position="296"/>
        <end position="315"/>
    </location>
</feature>
<dbReference type="InterPro" id="IPR002156">
    <property type="entry name" value="RNaseH_domain"/>
</dbReference>
<name>A0A7W3R906_9ACTN</name>
<sequence length="315" mass="33688">MSDVRWMSAAEFDTELQMLAEPLRERVRELRPYVQGRRFDAGVTGTLRDAFYAAYAGDEAAAAAEVGRAEARVAELVVVAAPGDARPSSVKARTVLRRGLRGRVAGGDGSGRLVAATDAAAKRRRSRRKGDVVGWGYITGRGDWGCGGTIFDGVLNPHRTGLGSLSGELRAVHMLLVDLSAAGPMTVLVDSTGALGYLRRWQAGETGVMPEGYSTRRRTGSGSTKRKPTLVRLAEMVAASPHLRFVHVAGHSGHPLNEAADSLASFARKCLAGERRGGPAAWEEHASDLADAFLRSWREQGGPIPEPNGHRSPSR</sequence>
<dbReference type="Pfam" id="PF00075">
    <property type="entry name" value="RNase_H"/>
    <property type="match status" value="1"/>
</dbReference>
<keyword evidence="4" id="KW-1185">Reference proteome</keyword>
<organism evidence="3 4">
    <name type="scientific">Thermomonospora cellulosilytica</name>
    <dbReference type="NCBI Taxonomy" id="1411118"/>
    <lineage>
        <taxon>Bacteria</taxon>
        <taxon>Bacillati</taxon>
        <taxon>Actinomycetota</taxon>
        <taxon>Actinomycetes</taxon>
        <taxon>Streptosporangiales</taxon>
        <taxon>Thermomonosporaceae</taxon>
        <taxon>Thermomonospora</taxon>
    </lineage>
</organism>